<dbReference type="InterPro" id="IPR017224">
    <property type="entry name" value="Opine_Oxase_asu/HCN_bsu"/>
</dbReference>
<dbReference type="InterPro" id="IPR036188">
    <property type="entry name" value="FAD/NAD-bd_sf"/>
</dbReference>
<dbReference type="Pfam" id="PF04324">
    <property type="entry name" value="Fer2_BFD"/>
    <property type="match status" value="1"/>
</dbReference>
<dbReference type="RefSeq" id="WP_196125192.1">
    <property type="nucleotide sequence ID" value="NZ_JADPMR010000004.1"/>
</dbReference>
<dbReference type="InterPro" id="IPR023753">
    <property type="entry name" value="FAD/NAD-binding_dom"/>
</dbReference>
<evidence type="ECO:0000259" key="2">
    <source>
        <dbReference type="Pfam" id="PF04324"/>
    </source>
</evidence>
<dbReference type="InterPro" id="IPR051691">
    <property type="entry name" value="Metab_Enz_Cyan_OpOx_G3PDH"/>
</dbReference>
<evidence type="ECO:0000259" key="3">
    <source>
        <dbReference type="Pfam" id="PF07992"/>
    </source>
</evidence>
<dbReference type="PANTHER" id="PTHR42949:SF3">
    <property type="entry name" value="ANAEROBIC GLYCEROL-3-PHOSPHATE DEHYDROGENASE SUBUNIT B"/>
    <property type="match status" value="1"/>
</dbReference>
<dbReference type="CDD" id="cd19946">
    <property type="entry name" value="GlpA-like_Fer2_BFD-like"/>
    <property type="match status" value="1"/>
</dbReference>
<comment type="caution">
    <text evidence="4">The sequence shown here is derived from an EMBL/GenBank/DDBJ whole genome shotgun (WGS) entry which is preliminary data.</text>
</comment>
<evidence type="ECO:0000313" key="4">
    <source>
        <dbReference type="EMBL" id="MBF9003294.1"/>
    </source>
</evidence>
<dbReference type="Proteomes" id="UP000597206">
    <property type="component" value="Unassembled WGS sequence"/>
</dbReference>
<gene>
    <name evidence="4" type="ORF">I1A42_22705</name>
</gene>
<organism evidence="4 5">
    <name type="scientific">Vibrio nitrifigilis</name>
    <dbReference type="NCBI Taxonomy" id="2789781"/>
    <lineage>
        <taxon>Bacteria</taxon>
        <taxon>Pseudomonadati</taxon>
        <taxon>Pseudomonadota</taxon>
        <taxon>Gammaproteobacteria</taxon>
        <taxon>Vibrionales</taxon>
        <taxon>Vibrionaceae</taxon>
        <taxon>Vibrio</taxon>
    </lineage>
</organism>
<keyword evidence="5" id="KW-1185">Reference proteome</keyword>
<dbReference type="Gene3D" id="3.50.50.60">
    <property type="entry name" value="FAD/NAD(P)-binding domain"/>
    <property type="match status" value="3"/>
</dbReference>
<dbReference type="Gene3D" id="1.10.10.1100">
    <property type="entry name" value="BFD-like [2Fe-2S]-binding domain"/>
    <property type="match status" value="1"/>
</dbReference>
<dbReference type="PRINTS" id="PR00411">
    <property type="entry name" value="PNDRDTASEI"/>
</dbReference>
<feature type="domain" description="FAD/NAD(P)-binding" evidence="3">
    <location>
        <begin position="4"/>
        <end position="315"/>
    </location>
</feature>
<dbReference type="InterPro" id="IPR007419">
    <property type="entry name" value="BFD-like_2Fe2S-bd_dom"/>
</dbReference>
<feature type="domain" description="BFD-like [2Fe-2S]-binding" evidence="2">
    <location>
        <begin position="375"/>
        <end position="427"/>
    </location>
</feature>
<dbReference type="PIRSF" id="PIRSF037495">
    <property type="entry name" value="Opine_OX_OoxA/HcnB"/>
    <property type="match status" value="1"/>
</dbReference>
<dbReference type="EMBL" id="JADPMR010000004">
    <property type="protein sequence ID" value="MBF9003294.1"/>
    <property type="molecule type" value="Genomic_DNA"/>
</dbReference>
<reference evidence="4 5" key="1">
    <citation type="submission" date="2020-11" db="EMBL/GenBank/DDBJ databases">
        <title>Vibrio nitrifigilis sp. nov., a marine nitrogen-fixing bacterium isolated from the lagoon sediment of an islet inside an atoll.</title>
        <authorList>
            <person name="Wang L.-T."/>
            <person name="Shieh W.Y."/>
        </authorList>
    </citation>
    <scope>NUCLEOTIDE SEQUENCE [LARGE SCALE GENOMIC DNA]</scope>
    <source>
        <strain evidence="4 5">NFV-1</strain>
    </source>
</reference>
<dbReference type="SUPFAM" id="SSF51905">
    <property type="entry name" value="FAD/NAD(P)-binding domain"/>
    <property type="match status" value="1"/>
</dbReference>
<name>A0ABS0GLE9_9VIBR</name>
<evidence type="ECO:0000313" key="5">
    <source>
        <dbReference type="Proteomes" id="UP000597206"/>
    </source>
</evidence>
<sequence>MNHNVVIIGSGPAGMAAAKALVAQGIHPTVIDENGKSGGQIYRQQPDNFTRTKKQLYGFDAKEAEQTLDEWQEIQPHVTYLPHHLVWNAAGNTLYLFDQQRPKYKELHWDSLIIANGATDRILPFSGWTLPGIYTLGAAQIALKNQGCVIGSEIVLAGNGPLLYLLAWQYLKAGANLKAILDYSGFMDQCKATTKLLHAPKVVYKGVYFLTELKRAGVKIVYNARLDSANGNKKVTGIHWHREGESKASHYIECDSIAFGYGLRSETQIPDLLGCEFYYHEQYRDWLPKLDNQQTTVPGLYLAGDGSGIAGVYAAKLSGEKAANQILSSLNLPVSEHASSAIDKRLGHYTTFSYGLTQAFPFPTTWAANVSDDTVICRCENVTAGDIRATVHNKGAEEMNQLKAHCRSGMGRCQGRVCSTAIRELLAYETNKPSNAVGRIRSQSPLKPIPIIIEEELADEHH</sequence>
<dbReference type="InterPro" id="IPR041854">
    <property type="entry name" value="BFD-like_2Fe2S-bd_dom_sf"/>
</dbReference>
<evidence type="ECO:0000256" key="1">
    <source>
        <dbReference type="ARBA" id="ARBA00023002"/>
    </source>
</evidence>
<accession>A0ABS0GLE9</accession>
<dbReference type="PRINTS" id="PR00368">
    <property type="entry name" value="FADPNR"/>
</dbReference>
<dbReference type="Pfam" id="PF07992">
    <property type="entry name" value="Pyr_redox_2"/>
    <property type="match status" value="1"/>
</dbReference>
<protein>
    <submittedName>
        <fullName evidence="4">FAD-dependent oxidoreductase</fullName>
    </submittedName>
</protein>
<proteinExistence type="predicted"/>
<keyword evidence="1" id="KW-0560">Oxidoreductase</keyword>
<dbReference type="PANTHER" id="PTHR42949">
    <property type="entry name" value="ANAEROBIC GLYCEROL-3-PHOSPHATE DEHYDROGENASE SUBUNIT B"/>
    <property type="match status" value="1"/>
</dbReference>